<name>A0ACA9PQ19_9GLOM</name>
<protein>
    <submittedName>
        <fullName evidence="1">1941_t:CDS:1</fullName>
    </submittedName>
</protein>
<evidence type="ECO:0000313" key="2">
    <source>
        <dbReference type="Proteomes" id="UP000789702"/>
    </source>
</evidence>
<keyword evidence="2" id="KW-1185">Reference proteome</keyword>
<feature type="non-terminal residue" evidence="1">
    <location>
        <position position="304"/>
    </location>
</feature>
<comment type="caution">
    <text evidence="1">The sequence shown here is derived from an EMBL/GenBank/DDBJ whole genome shotgun (WGS) entry which is preliminary data.</text>
</comment>
<accession>A0ACA9PQ19</accession>
<organism evidence="1 2">
    <name type="scientific">Dentiscutata heterogama</name>
    <dbReference type="NCBI Taxonomy" id="1316150"/>
    <lineage>
        <taxon>Eukaryota</taxon>
        <taxon>Fungi</taxon>
        <taxon>Fungi incertae sedis</taxon>
        <taxon>Mucoromycota</taxon>
        <taxon>Glomeromycotina</taxon>
        <taxon>Glomeromycetes</taxon>
        <taxon>Diversisporales</taxon>
        <taxon>Gigasporaceae</taxon>
        <taxon>Dentiscutata</taxon>
    </lineage>
</organism>
<sequence>DFAQPLDNAKPPCIGKFTLCNQHIQFKISPNAYISRSMNVRRKRTSARDLGYFNKYWETLSQGIRNILTGTWEVISYEAIYRDCYRLILGEYGDKLYSSIRELIVQHLEKVASLKIVPALPISEANSSQTNFANMIFLKILKNVWERHKANMLSLRDVVMYMDYLYANAANVPLIYELGLELFRDIIVKSTKYPIQTHLLNTFLYQIFLEREKEIIDRSIMKAITEMLLELTDENTKDSVYNIDFERLFLEKSSEYYRIEGHLLNVLNEEQERVEYYLSQTKGPKIRCIVKEELILKQLKTVIE</sequence>
<dbReference type="EMBL" id="CAJVPU010032624">
    <property type="protein sequence ID" value="CAG8720181.1"/>
    <property type="molecule type" value="Genomic_DNA"/>
</dbReference>
<reference evidence="1" key="1">
    <citation type="submission" date="2021-06" db="EMBL/GenBank/DDBJ databases">
        <authorList>
            <person name="Kallberg Y."/>
            <person name="Tangrot J."/>
            <person name="Rosling A."/>
        </authorList>
    </citation>
    <scope>NUCLEOTIDE SEQUENCE</scope>
    <source>
        <strain evidence="1">IL203A</strain>
    </source>
</reference>
<gene>
    <name evidence="1" type="ORF">DHETER_LOCUS12782</name>
</gene>
<feature type="non-terminal residue" evidence="1">
    <location>
        <position position="1"/>
    </location>
</feature>
<evidence type="ECO:0000313" key="1">
    <source>
        <dbReference type="EMBL" id="CAG8720181.1"/>
    </source>
</evidence>
<dbReference type="Proteomes" id="UP000789702">
    <property type="component" value="Unassembled WGS sequence"/>
</dbReference>
<proteinExistence type="predicted"/>